<reference evidence="3 4" key="1">
    <citation type="submission" date="2019-06" db="EMBL/GenBank/DDBJ databases">
        <title>Sequencing the genomes of 1000 actinobacteria strains.</title>
        <authorList>
            <person name="Klenk H.-P."/>
        </authorList>
    </citation>
    <scope>NUCLEOTIDE SEQUENCE [LARGE SCALE GENOMIC DNA]</scope>
    <source>
        <strain evidence="3 4">DSM 45015</strain>
    </source>
</reference>
<feature type="transmembrane region" description="Helical" evidence="2">
    <location>
        <begin position="131"/>
        <end position="152"/>
    </location>
</feature>
<proteinExistence type="predicted"/>
<organism evidence="3 4">
    <name type="scientific">Haloactinospora alba</name>
    <dbReference type="NCBI Taxonomy" id="405555"/>
    <lineage>
        <taxon>Bacteria</taxon>
        <taxon>Bacillati</taxon>
        <taxon>Actinomycetota</taxon>
        <taxon>Actinomycetes</taxon>
        <taxon>Streptosporangiales</taxon>
        <taxon>Nocardiopsidaceae</taxon>
        <taxon>Haloactinospora</taxon>
    </lineage>
</organism>
<accession>A0A543NLV1</accession>
<evidence type="ECO:0000256" key="2">
    <source>
        <dbReference type="SAM" id="Phobius"/>
    </source>
</evidence>
<keyword evidence="2" id="KW-1133">Transmembrane helix</keyword>
<evidence type="ECO:0000313" key="3">
    <source>
        <dbReference type="EMBL" id="TQN32800.1"/>
    </source>
</evidence>
<dbReference type="EMBL" id="VFQC01000001">
    <property type="protein sequence ID" value="TQN32800.1"/>
    <property type="molecule type" value="Genomic_DNA"/>
</dbReference>
<feature type="transmembrane region" description="Helical" evidence="2">
    <location>
        <begin position="158"/>
        <end position="176"/>
    </location>
</feature>
<comment type="caution">
    <text evidence="3">The sequence shown here is derived from an EMBL/GenBank/DDBJ whole genome shotgun (WGS) entry which is preliminary data.</text>
</comment>
<dbReference type="AlphaFoldDB" id="A0A543NLV1"/>
<sequence length="187" mass="19768">MDPQQPSGPHEAYGQSGYPAPAYPRYPEPRYPRYPAPGHPQQSVRHGKPGTLVAVRVLMFLAGALGLLIPVLVALLAMDPDVAAGMRESMDDKGQDGVSIQSFVMATAIITGIYGVLSVALASVLGIRSRVVHALLVAFQAFIVVMTAAGMLTETGVGVGNVTVVLFAALLLGLLLHGRSRAYYWGE</sequence>
<feature type="transmembrane region" description="Helical" evidence="2">
    <location>
        <begin position="53"/>
        <end position="78"/>
    </location>
</feature>
<keyword evidence="2" id="KW-0472">Membrane</keyword>
<protein>
    <submittedName>
        <fullName evidence="3">Uncharacterized protein</fullName>
    </submittedName>
</protein>
<evidence type="ECO:0000256" key="1">
    <source>
        <dbReference type="SAM" id="MobiDB-lite"/>
    </source>
</evidence>
<dbReference type="RefSeq" id="WP_141924249.1">
    <property type="nucleotide sequence ID" value="NZ_VFQC01000001.1"/>
</dbReference>
<feature type="transmembrane region" description="Helical" evidence="2">
    <location>
        <begin position="98"/>
        <end position="124"/>
    </location>
</feature>
<evidence type="ECO:0000313" key="4">
    <source>
        <dbReference type="Proteomes" id="UP000317422"/>
    </source>
</evidence>
<keyword evidence="2" id="KW-0812">Transmembrane</keyword>
<dbReference type="Proteomes" id="UP000317422">
    <property type="component" value="Unassembled WGS sequence"/>
</dbReference>
<name>A0A543NLV1_9ACTN</name>
<gene>
    <name evidence="3" type="ORF">FHX37_2783</name>
</gene>
<keyword evidence="4" id="KW-1185">Reference proteome</keyword>
<feature type="region of interest" description="Disordered" evidence="1">
    <location>
        <begin position="1"/>
        <end position="45"/>
    </location>
</feature>